<reference evidence="2 3" key="1">
    <citation type="submission" date="2024-03" db="EMBL/GenBank/DDBJ databases">
        <title>Aureococcus anophagefferens CCMP1851 and Kratosvirus quantuckense: Draft genome of a second virus-susceptible host strain in the model system.</title>
        <authorList>
            <person name="Chase E."/>
            <person name="Truchon A.R."/>
            <person name="Schepens W."/>
            <person name="Wilhelm S.W."/>
        </authorList>
    </citation>
    <scope>NUCLEOTIDE SEQUENCE [LARGE SCALE GENOMIC DNA]</scope>
    <source>
        <strain evidence="2 3">CCMP1851</strain>
    </source>
</reference>
<comment type="caution">
    <text evidence="2">The sequence shown here is derived from an EMBL/GenBank/DDBJ whole genome shotgun (WGS) entry which is preliminary data.</text>
</comment>
<proteinExistence type="predicted"/>
<name>A0ABR1FHM8_AURAN</name>
<feature type="region of interest" description="Disordered" evidence="1">
    <location>
        <begin position="93"/>
        <end position="115"/>
    </location>
</feature>
<dbReference type="Proteomes" id="UP001363151">
    <property type="component" value="Unassembled WGS sequence"/>
</dbReference>
<gene>
    <name evidence="2" type="ORF">SO694_00077014</name>
</gene>
<sequence>MPLGDLRTILRHLGKWPSTKPRDSIYRAHVMGEYRRHAGEADPEALVALRRRATDYANLLTGVEEQKRLRALDTGAEMSTSIKEAARRSAVRSGLLAPEESDAPFDDVFKKPLNG</sequence>
<evidence type="ECO:0000256" key="1">
    <source>
        <dbReference type="SAM" id="MobiDB-lite"/>
    </source>
</evidence>
<accession>A0ABR1FHM8</accession>
<keyword evidence="3" id="KW-1185">Reference proteome</keyword>
<dbReference type="EMBL" id="JBBJCI010000421">
    <property type="protein sequence ID" value="KAK7230948.1"/>
    <property type="molecule type" value="Genomic_DNA"/>
</dbReference>
<protein>
    <submittedName>
        <fullName evidence="2">Uncharacterized protein</fullName>
    </submittedName>
</protein>
<organism evidence="2 3">
    <name type="scientific">Aureococcus anophagefferens</name>
    <name type="common">Harmful bloom alga</name>
    <dbReference type="NCBI Taxonomy" id="44056"/>
    <lineage>
        <taxon>Eukaryota</taxon>
        <taxon>Sar</taxon>
        <taxon>Stramenopiles</taxon>
        <taxon>Ochrophyta</taxon>
        <taxon>Pelagophyceae</taxon>
        <taxon>Pelagomonadales</taxon>
        <taxon>Pelagomonadaceae</taxon>
        <taxon>Aureococcus</taxon>
    </lineage>
</organism>
<evidence type="ECO:0000313" key="3">
    <source>
        <dbReference type="Proteomes" id="UP001363151"/>
    </source>
</evidence>
<evidence type="ECO:0000313" key="2">
    <source>
        <dbReference type="EMBL" id="KAK7230948.1"/>
    </source>
</evidence>